<dbReference type="EMBL" id="UINC01005654">
    <property type="protein sequence ID" value="SVA22697.1"/>
    <property type="molecule type" value="Genomic_DNA"/>
</dbReference>
<dbReference type="AlphaFoldDB" id="A0A381U5U7"/>
<reference evidence="1" key="1">
    <citation type="submission" date="2018-05" db="EMBL/GenBank/DDBJ databases">
        <authorList>
            <person name="Lanie J.A."/>
            <person name="Ng W.-L."/>
            <person name="Kazmierczak K.M."/>
            <person name="Andrzejewski T.M."/>
            <person name="Davidsen T.M."/>
            <person name="Wayne K.J."/>
            <person name="Tettelin H."/>
            <person name="Glass J.I."/>
            <person name="Rusch D."/>
            <person name="Podicherti R."/>
            <person name="Tsui H.-C.T."/>
            <person name="Winkler M.E."/>
        </authorList>
    </citation>
    <scope>NUCLEOTIDE SEQUENCE</scope>
</reference>
<dbReference type="SUPFAM" id="SSF141000">
    <property type="entry name" value="Glu-tRNAGln amidotransferase C subunit"/>
    <property type="match status" value="1"/>
</dbReference>
<dbReference type="GO" id="GO:0006450">
    <property type="term" value="P:regulation of translational fidelity"/>
    <property type="evidence" value="ECO:0007669"/>
    <property type="project" value="InterPro"/>
</dbReference>
<proteinExistence type="inferred from homology"/>
<dbReference type="NCBIfam" id="TIGR00135">
    <property type="entry name" value="gatC"/>
    <property type="match status" value="1"/>
</dbReference>
<dbReference type="InterPro" id="IPR036113">
    <property type="entry name" value="Asp/Glu-ADT_sf_sub_c"/>
</dbReference>
<dbReference type="PANTHER" id="PTHR15004:SF0">
    <property type="entry name" value="GLUTAMYL-TRNA(GLN) AMIDOTRANSFERASE SUBUNIT C, MITOCHONDRIAL"/>
    <property type="match status" value="1"/>
</dbReference>
<evidence type="ECO:0000313" key="1">
    <source>
        <dbReference type="EMBL" id="SVA22697.1"/>
    </source>
</evidence>
<dbReference type="Gene3D" id="1.10.20.60">
    <property type="entry name" value="Glu-tRNAGln amidotransferase C subunit, N-terminal domain"/>
    <property type="match status" value="1"/>
</dbReference>
<accession>A0A381U5U7</accession>
<organism evidence="1">
    <name type="scientific">marine metagenome</name>
    <dbReference type="NCBI Taxonomy" id="408172"/>
    <lineage>
        <taxon>unclassified sequences</taxon>
        <taxon>metagenomes</taxon>
        <taxon>ecological metagenomes</taxon>
    </lineage>
</organism>
<dbReference type="PANTHER" id="PTHR15004">
    <property type="entry name" value="GLUTAMYL-TRNA(GLN) AMIDOTRANSFERASE SUBUNIT C, MITOCHONDRIAL"/>
    <property type="match status" value="1"/>
</dbReference>
<protein>
    <submittedName>
        <fullName evidence="1">Uncharacterized protein</fullName>
    </submittedName>
</protein>
<name>A0A381U5U7_9ZZZZ</name>
<dbReference type="GO" id="GO:0070681">
    <property type="term" value="P:glutaminyl-tRNAGln biosynthesis via transamidation"/>
    <property type="evidence" value="ECO:0007669"/>
    <property type="project" value="TreeGrafter"/>
</dbReference>
<dbReference type="Pfam" id="PF02686">
    <property type="entry name" value="GatC"/>
    <property type="match status" value="1"/>
</dbReference>
<sequence length="97" mass="11125">MSIDKNLVRKIAKLSRISVSEDDVKDLSEELSKILEWIEQLSQVNTNEVEPIFSSFEEDAELKKRKDEIVDGGYRENIIANAPKTKEGFFLVPKIID</sequence>
<dbReference type="InterPro" id="IPR003837">
    <property type="entry name" value="GatC"/>
</dbReference>
<gene>
    <name evidence="1" type="ORF">METZ01_LOCUS75551</name>
</gene>
<dbReference type="HAMAP" id="MF_00122">
    <property type="entry name" value="GatC"/>
    <property type="match status" value="1"/>
</dbReference>